<organism evidence="1">
    <name type="scientific">Oryza nivara</name>
    <name type="common">Indian wild rice</name>
    <name type="synonym">Oryza sativa f. spontanea</name>
    <dbReference type="NCBI Taxonomy" id="4536"/>
    <lineage>
        <taxon>Eukaryota</taxon>
        <taxon>Viridiplantae</taxon>
        <taxon>Streptophyta</taxon>
        <taxon>Embryophyta</taxon>
        <taxon>Tracheophyta</taxon>
        <taxon>Spermatophyta</taxon>
        <taxon>Magnoliopsida</taxon>
        <taxon>Liliopsida</taxon>
        <taxon>Poales</taxon>
        <taxon>Poaceae</taxon>
        <taxon>BOP clade</taxon>
        <taxon>Oryzoideae</taxon>
        <taxon>Oryzeae</taxon>
        <taxon>Oryzinae</taxon>
        <taxon>Oryza</taxon>
    </lineage>
</organism>
<evidence type="ECO:0000313" key="1">
    <source>
        <dbReference type="EMBL" id="BBF89719.1"/>
    </source>
</evidence>
<proteinExistence type="predicted"/>
<accession>A0A679BE89</accession>
<name>A0A679BE89_ORYNI</name>
<protein>
    <submittedName>
        <fullName evidence="1">Uncharacterized protein</fullName>
    </submittedName>
</protein>
<dbReference type="EMBL" id="AP018870">
    <property type="protein sequence ID" value="BBF89719.1"/>
    <property type="molecule type" value="Genomic_DNA"/>
</dbReference>
<sequence>MATYVQYRGLRTHEVWGRHIIIGLESLSASKSWNRPMGIIKSPIVGFLLYSVKEINLLKEVYLEETEFKEDAA</sequence>
<reference evidence="1" key="1">
    <citation type="submission" date="2018-08" db="EMBL/GenBank/DDBJ databases">
        <title>Oryza nivara genomic DNA, chromosome 11, BAC clone:BBa0076N07.</title>
        <authorList>
            <person name="Wu J."/>
            <person name="Kanamori H."/>
        </authorList>
    </citation>
    <scope>NUCLEOTIDE SEQUENCE</scope>
    <source>
        <strain evidence="1">W0106</strain>
    </source>
</reference>
<dbReference type="AlphaFoldDB" id="A0A679BE89"/>
<gene>
    <name evidence="1" type="primary">BBa0076N07.4</name>
</gene>